<gene>
    <name evidence="1" type="ORF">FS320_25125</name>
</gene>
<dbReference type="AlphaFoldDB" id="A0A5N7MMR1"/>
<comment type="caution">
    <text evidence="1">The sequence shown here is derived from an EMBL/GenBank/DDBJ whole genome shotgun (WGS) entry which is preliminary data.</text>
</comment>
<keyword evidence="2" id="KW-1185">Reference proteome</keyword>
<evidence type="ECO:0000313" key="2">
    <source>
        <dbReference type="Proteomes" id="UP000403266"/>
    </source>
</evidence>
<dbReference type="RefSeq" id="WP_152714637.1">
    <property type="nucleotide sequence ID" value="NZ_VOSK01000139.1"/>
</dbReference>
<organism evidence="1 2">
    <name type="scientific">Microvirga tunisiensis</name>
    <dbReference type="NCBI Taxonomy" id="2108360"/>
    <lineage>
        <taxon>Bacteria</taxon>
        <taxon>Pseudomonadati</taxon>
        <taxon>Pseudomonadota</taxon>
        <taxon>Alphaproteobacteria</taxon>
        <taxon>Hyphomicrobiales</taxon>
        <taxon>Methylobacteriaceae</taxon>
        <taxon>Microvirga</taxon>
    </lineage>
</organism>
<evidence type="ECO:0000313" key="1">
    <source>
        <dbReference type="EMBL" id="MPR28342.1"/>
    </source>
</evidence>
<dbReference type="EMBL" id="VOSK01000139">
    <property type="protein sequence ID" value="MPR28342.1"/>
    <property type="molecule type" value="Genomic_DNA"/>
</dbReference>
<dbReference type="Proteomes" id="UP000403266">
    <property type="component" value="Unassembled WGS sequence"/>
</dbReference>
<name>A0A5N7MMR1_9HYPH</name>
<sequence length="185" mass="19907">MPALLDQIMGGPGSSGSIKLPSEQPPAAISWISEPIFHAGTDGIVQEAVAVLCRNGLGRAYRSAIFGFTRSRKVVPLSPTTTGLGRTTNLEPAGISYGHGISHGQLRIRDKSGLHAVKWTILDVYDPDPVARLTPFNDARFAVLNYWLNETGYLPSTVAQNVSAVEIARLSAPEEERTRKAASVR</sequence>
<reference evidence="1 2" key="1">
    <citation type="journal article" date="2019" name="Syst. Appl. Microbiol.">
        <title>Microvirga tunisiensis sp. nov., a root nodule symbiotic bacterium isolated from Lupinus micranthus and L. luteus grown in Northern Tunisia.</title>
        <authorList>
            <person name="Msaddak A."/>
            <person name="Rejili M."/>
            <person name="Duran D."/>
            <person name="Mars M."/>
            <person name="Palacios J.M."/>
            <person name="Ruiz-Argueso T."/>
            <person name="Rey L."/>
            <person name="Imperial J."/>
        </authorList>
    </citation>
    <scope>NUCLEOTIDE SEQUENCE [LARGE SCALE GENOMIC DNA]</scope>
    <source>
        <strain evidence="1 2">Lmie10</strain>
    </source>
</reference>
<accession>A0A5N7MMR1</accession>
<protein>
    <submittedName>
        <fullName evidence="1">Uncharacterized protein</fullName>
    </submittedName>
</protein>
<proteinExistence type="predicted"/>